<evidence type="ECO:0000313" key="3">
    <source>
        <dbReference type="Proteomes" id="UP000325577"/>
    </source>
</evidence>
<feature type="region of interest" description="Disordered" evidence="1">
    <location>
        <begin position="122"/>
        <end position="180"/>
    </location>
</feature>
<sequence>MASLQLVTTVSSNLQVINDSAHALCAKELTSSTQINASSDLLWAIPDLAHALPGVNAGVNVVGICNAEIATNAKAADKDKLVQQMVYAHHDEAKDSKVFMEAMMSEMRRVMRLELEQVHEQIDQMEGTRERQPQNVRNLHRREIVQPREVRVEDEEPYGVGFDEEDDRDSIIAQDFSSTS</sequence>
<feature type="compositionally biased region" description="Basic and acidic residues" evidence="1">
    <location>
        <begin position="122"/>
        <end position="132"/>
    </location>
</feature>
<evidence type="ECO:0000313" key="2">
    <source>
        <dbReference type="EMBL" id="KAA8531334.1"/>
    </source>
</evidence>
<protein>
    <submittedName>
        <fullName evidence="2">Uncharacterized protein</fullName>
    </submittedName>
</protein>
<proteinExistence type="predicted"/>
<keyword evidence="3" id="KW-1185">Reference proteome</keyword>
<feature type="compositionally biased region" description="Basic and acidic residues" evidence="1">
    <location>
        <begin position="141"/>
        <end position="151"/>
    </location>
</feature>
<feature type="compositionally biased region" description="Acidic residues" evidence="1">
    <location>
        <begin position="152"/>
        <end position="168"/>
    </location>
</feature>
<gene>
    <name evidence="2" type="ORF">F0562_006043</name>
</gene>
<dbReference type="AlphaFoldDB" id="A0A5J5AM35"/>
<reference evidence="2 3" key="1">
    <citation type="submission" date="2019-09" db="EMBL/GenBank/DDBJ databases">
        <title>A chromosome-level genome assembly of the Chinese tupelo Nyssa sinensis.</title>
        <authorList>
            <person name="Yang X."/>
            <person name="Kang M."/>
            <person name="Yang Y."/>
            <person name="Xiong H."/>
            <person name="Wang M."/>
            <person name="Zhang Z."/>
            <person name="Wang Z."/>
            <person name="Wu H."/>
            <person name="Ma T."/>
            <person name="Liu J."/>
            <person name="Xi Z."/>
        </authorList>
    </citation>
    <scope>NUCLEOTIDE SEQUENCE [LARGE SCALE GENOMIC DNA]</scope>
    <source>
        <strain evidence="2">J267</strain>
        <tissue evidence="2">Leaf</tissue>
    </source>
</reference>
<organism evidence="2 3">
    <name type="scientific">Nyssa sinensis</name>
    <dbReference type="NCBI Taxonomy" id="561372"/>
    <lineage>
        <taxon>Eukaryota</taxon>
        <taxon>Viridiplantae</taxon>
        <taxon>Streptophyta</taxon>
        <taxon>Embryophyta</taxon>
        <taxon>Tracheophyta</taxon>
        <taxon>Spermatophyta</taxon>
        <taxon>Magnoliopsida</taxon>
        <taxon>eudicotyledons</taxon>
        <taxon>Gunneridae</taxon>
        <taxon>Pentapetalae</taxon>
        <taxon>asterids</taxon>
        <taxon>Cornales</taxon>
        <taxon>Nyssaceae</taxon>
        <taxon>Nyssa</taxon>
    </lineage>
</organism>
<accession>A0A5J5AM35</accession>
<dbReference type="EMBL" id="CM018043">
    <property type="protein sequence ID" value="KAA8531334.1"/>
    <property type="molecule type" value="Genomic_DNA"/>
</dbReference>
<evidence type="ECO:0000256" key="1">
    <source>
        <dbReference type="SAM" id="MobiDB-lite"/>
    </source>
</evidence>
<dbReference type="Proteomes" id="UP000325577">
    <property type="component" value="Linkage Group LG2"/>
</dbReference>
<name>A0A5J5AM35_9ASTE</name>